<keyword evidence="2" id="KW-1185">Reference proteome</keyword>
<gene>
    <name evidence="1" type="ORF">K1T71_014484</name>
</gene>
<evidence type="ECO:0000313" key="2">
    <source>
        <dbReference type="Proteomes" id="UP000824533"/>
    </source>
</evidence>
<name>A0ACC1CE49_9NEOP</name>
<evidence type="ECO:0000313" key="1">
    <source>
        <dbReference type="EMBL" id="KAJ0169878.1"/>
    </source>
</evidence>
<proteinExistence type="predicted"/>
<reference evidence="1 2" key="1">
    <citation type="journal article" date="2021" name="Front. Genet.">
        <title>Chromosome-Level Genome Assembly Reveals Significant Gene Expansion in the Toll and IMD Signaling Pathways of Dendrolimus kikuchii.</title>
        <authorList>
            <person name="Zhou J."/>
            <person name="Wu P."/>
            <person name="Xiong Z."/>
            <person name="Liu N."/>
            <person name="Zhao N."/>
            <person name="Ji M."/>
            <person name="Qiu Y."/>
            <person name="Yang B."/>
        </authorList>
    </citation>
    <scope>NUCLEOTIDE SEQUENCE [LARGE SCALE GENOMIC DNA]</scope>
    <source>
        <strain evidence="1">Ann1</strain>
    </source>
</reference>
<accession>A0ACC1CE49</accession>
<organism evidence="1 2">
    <name type="scientific">Dendrolimus kikuchii</name>
    <dbReference type="NCBI Taxonomy" id="765133"/>
    <lineage>
        <taxon>Eukaryota</taxon>
        <taxon>Metazoa</taxon>
        <taxon>Ecdysozoa</taxon>
        <taxon>Arthropoda</taxon>
        <taxon>Hexapoda</taxon>
        <taxon>Insecta</taxon>
        <taxon>Pterygota</taxon>
        <taxon>Neoptera</taxon>
        <taxon>Endopterygota</taxon>
        <taxon>Lepidoptera</taxon>
        <taxon>Glossata</taxon>
        <taxon>Ditrysia</taxon>
        <taxon>Bombycoidea</taxon>
        <taxon>Lasiocampidae</taxon>
        <taxon>Dendrolimus</taxon>
    </lineage>
</organism>
<dbReference type="EMBL" id="CM034415">
    <property type="protein sequence ID" value="KAJ0169878.1"/>
    <property type="molecule type" value="Genomic_DNA"/>
</dbReference>
<sequence>MFCVRCFIFLSIGAAVKIAAEDTILSKVIDTTNITNVCIRPTPGNGTKFNVDGVPYIINNNDIYNSFYITVNCEESYEFVGKKTVQCVNGTYLEPLGECVPNLPTNADDQISNNALCELPEHPKHGSYEYTGNANADIPHMFDSITLIYKCNYGYELKGNHENKCFDGFWSKDTAICKPKYEYLVDPLENGTRRNLTHCIIPDAPKHGSYSLIGEQHPKIPNTYTKVFVDITCNEGYQIHGEESISCTYGRWTAVMPLCGRPCDLKKDRKVDYMCESDNGLVICNDKVRPGEIVLPKCKDNVNRDDLTVMRCNKDGSFDHTETCAEKDIAVACGLITVSDGLILGGFEVQWGEVPWHAGIYSKHFMPYTPICGGTIVTSTAVISAAQCFWNNPEKDVLPHKYAVAVGKIYRLWNDTHDIFAQKSEITEIKIPMMYFGRSANYQSDLAVLKLLTAIEFNRYVRPICLDFNEEINENPLDNGLRKVAGWGLQTEEGQGSSVLKAVFLPIADSKKCIEESKYEFRPFVTADKICAGYNSNGAAVCRGDAGAGLTFSRVEDGVYKHYLQGVVSGRIMRRTGKVTYEVQLINQDKVVQRHRNQLYIFKGERSPQEHRSPVIEWEKEASKAAVVEAGDRSTVEEAEVEVIQNESKVPQSTASPERRVSTSSPQSPEQRPPRVDEPVVEPSSAQPTTLDLRPVESGISRERSRRDRPPVD</sequence>
<dbReference type="Proteomes" id="UP000824533">
    <property type="component" value="Linkage Group LG29"/>
</dbReference>
<protein>
    <submittedName>
        <fullName evidence="1">Uncharacterized protein</fullName>
    </submittedName>
</protein>
<comment type="caution">
    <text evidence="1">The sequence shown here is derived from an EMBL/GenBank/DDBJ whole genome shotgun (WGS) entry which is preliminary data.</text>
</comment>